<evidence type="ECO:0000313" key="20">
    <source>
        <dbReference type="Proteomes" id="UP000429523"/>
    </source>
</evidence>
<evidence type="ECO:0000313" key="11">
    <source>
        <dbReference type="EMBL" id="KAE9077188.1"/>
    </source>
</evidence>
<evidence type="ECO:0000313" key="4">
    <source>
        <dbReference type="EMBL" id="KAE8951301.1"/>
    </source>
</evidence>
<evidence type="ECO:0000313" key="2">
    <source>
        <dbReference type="EMBL" id="KAE8921531.1"/>
    </source>
</evidence>
<evidence type="ECO:0000313" key="19">
    <source>
        <dbReference type="EMBL" id="KAE9282008.1"/>
    </source>
</evidence>
<dbReference type="EMBL" id="QXFY01003801">
    <property type="protein sequence ID" value="KAE9282008.1"/>
    <property type="molecule type" value="Genomic_DNA"/>
</dbReference>
<dbReference type="Proteomes" id="UP000429523">
    <property type="component" value="Unassembled WGS sequence"/>
</dbReference>
<keyword evidence="21" id="KW-1185">Reference proteome</keyword>
<evidence type="ECO:0000313" key="24">
    <source>
        <dbReference type="Proteomes" id="UP000440732"/>
    </source>
</evidence>
<dbReference type="EMBL" id="QXGA01013494">
    <property type="protein sequence ID" value="KAE9053017.1"/>
    <property type="molecule type" value="Genomic_DNA"/>
</dbReference>
<dbReference type="EMBL" id="QXFZ01003730">
    <property type="protein sequence ID" value="KAE9067381.1"/>
    <property type="molecule type" value="Genomic_DNA"/>
</dbReference>
<dbReference type="EMBL" id="QXFW01012114">
    <property type="protein sequence ID" value="KAE8951301.1"/>
    <property type="molecule type" value="Genomic_DNA"/>
</dbReference>
<accession>A0A6A3DNJ8</accession>
<evidence type="ECO:0000313" key="27">
    <source>
        <dbReference type="Proteomes" id="UP000476176"/>
    </source>
</evidence>
<dbReference type="OrthoDB" id="132187at2759"/>
<dbReference type="AlphaFoldDB" id="A0A6A3DNJ8"/>
<dbReference type="EMBL" id="QXGC01007285">
    <property type="protein sequence ID" value="KAE9160665.1"/>
    <property type="molecule type" value="Genomic_DNA"/>
</dbReference>
<comment type="caution">
    <text evidence="3">The sequence shown here is derived from an EMBL/GenBank/DDBJ whole genome shotgun (WGS) entry which is preliminary data.</text>
</comment>
<evidence type="ECO:0000313" key="14">
    <source>
        <dbReference type="EMBL" id="KAE9171016.1"/>
    </source>
</evidence>
<gene>
    <name evidence="18" type="ORF">PF001_g27600</name>
    <name evidence="17" type="ORF">PF001_g33615</name>
    <name evidence="16" type="ORF">PF002_g27660</name>
    <name evidence="15" type="ORF">PF004_g25760</name>
    <name evidence="13" type="ORF">PF004_g31100</name>
    <name evidence="12" type="ORF">PF004_g32948</name>
    <name evidence="14" type="ORF">PF005_g27323</name>
    <name evidence="11" type="ORF">PF006_g27975</name>
    <name evidence="6" type="ORF">PF006_g33229</name>
    <name evidence="5" type="ORF">PF006_g33690</name>
    <name evidence="8" type="ORF">PF007_g28094</name>
    <name evidence="7" type="ORF">PF007_g31709</name>
    <name evidence="19" type="ORF">PF008_g27743</name>
    <name evidence="3" type="ORF">PF009_g27193</name>
    <name evidence="2" type="ORF">PF009_g28194</name>
    <name evidence="10" type="ORF">PF010_g27161</name>
    <name evidence="9" type="ORF">PF010_g27162</name>
    <name evidence="4" type="ORF">PF011_g33007</name>
</gene>
<dbReference type="EMBL" id="QXGA01004001">
    <property type="protein sequence ID" value="KAE9077188.1"/>
    <property type="molecule type" value="Genomic_DNA"/>
</dbReference>
<evidence type="ECO:0000313" key="15">
    <source>
        <dbReference type="EMBL" id="KAE9177492.1"/>
    </source>
</evidence>
<evidence type="ECO:0000313" key="10">
    <source>
        <dbReference type="EMBL" id="KAE9068182.1"/>
    </source>
</evidence>
<evidence type="ECO:0000313" key="29">
    <source>
        <dbReference type="Proteomes" id="UP000488956"/>
    </source>
</evidence>
<dbReference type="EMBL" id="QXGD01003167">
    <property type="protein sequence ID" value="KAE9180077.1"/>
    <property type="molecule type" value="Genomic_DNA"/>
</dbReference>
<proteinExistence type="predicted"/>
<feature type="compositionally biased region" description="Polar residues" evidence="1">
    <location>
        <begin position="14"/>
        <end position="34"/>
    </location>
</feature>
<evidence type="ECO:0000313" key="13">
    <source>
        <dbReference type="EMBL" id="KAE9160665.1"/>
    </source>
</evidence>
<evidence type="ECO:0000313" key="17">
    <source>
        <dbReference type="EMBL" id="KAE9239870.1"/>
    </source>
</evidence>
<sequence>MPLNGRLDSLGDRTASTSLSVVPSTIPTNDLNVS</sequence>
<dbReference type="EMBL" id="QXGA01011334">
    <property type="protein sequence ID" value="KAE9054545.1"/>
    <property type="molecule type" value="Genomic_DNA"/>
</dbReference>
<protein>
    <submittedName>
        <fullName evidence="3">Uncharacterized protein</fullName>
    </submittedName>
</protein>
<dbReference type="EMBL" id="QXGC01012175">
    <property type="protein sequence ID" value="KAE9148871.1"/>
    <property type="molecule type" value="Genomic_DNA"/>
</dbReference>
<evidence type="ECO:0000313" key="26">
    <source>
        <dbReference type="Proteomes" id="UP000460718"/>
    </source>
</evidence>
<evidence type="ECO:0000313" key="23">
    <source>
        <dbReference type="Proteomes" id="UP000440367"/>
    </source>
</evidence>
<dbReference type="Proteomes" id="UP000460718">
    <property type="component" value="Unassembled WGS sequence"/>
</dbReference>
<organism evidence="3 20">
    <name type="scientific">Phytophthora fragariae</name>
    <dbReference type="NCBI Taxonomy" id="53985"/>
    <lineage>
        <taxon>Eukaryota</taxon>
        <taxon>Sar</taxon>
        <taxon>Stramenopiles</taxon>
        <taxon>Oomycota</taxon>
        <taxon>Peronosporomycetes</taxon>
        <taxon>Peronosporales</taxon>
        <taxon>Peronosporaceae</taxon>
        <taxon>Phytophthora</taxon>
    </lineage>
</organism>
<dbReference type="Proteomes" id="UP000437068">
    <property type="component" value="Unassembled WGS sequence"/>
</dbReference>
<dbReference type="EMBL" id="QXFX01003578">
    <property type="protein sequence ID" value="KAE9068182.1"/>
    <property type="molecule type" value="Genomic_DNA"/>
</dbReference>
<dbReference type="Proteomes" id="UP000440367">
    <property type="component" value="Unassembled WGS sequence"/>
</dbReference>
<dbReference type="Proteomes" id="UP000488956">
    <property type="component" value="Unassembled WGS sequence"/>
</dbReference>
<feature type="region of interest" description="Disordered" evidence="1">
    <location>
        <begin position="1"/>
        <end position="34"/>
    </location>
</feature>
<dbReference type="EMBL" id="QXGF01003451">
    <property type="protein sequence ID" value="KAE8921531.1"/>
    <property type="molecule type" value="Genomic_DNA"/>
</dbReference>
<dbReference type="EMBL" id="QXFZ01007254">
    <property type="protein sequence ID" value="KAE9057245.1"/>
    <property type="molecule type" value="Genomic_DNA"/>
</dbReference>
<evidence type="ECO:0000313" key="25">
    <source>
        <dbReference type="Proteomes" id="UP000441208"/>
    </source>
</evidence>
<dbReference type="EMBL" id="QXGC01003221">
    <property type="protein sequence ID" value="KAE9177492.1"/>
    <property type="molecule type" value="Genomic_DNA"/>
</dbReference>
<evidence type="ECO:0000313" key="6">
    <source>
        <dbReference type="EMBL" id="KAE9054545.1"/>
    </source>
</evidence>
<evidence type="ECO:0000313" key="28">
    <source>
        <dbReference type="Proteomes" id="UP000486351"/>
    </source>
</evidence>
<dbReference type="EMBL" id="QXGF01003056">
    <property type="protein sequence ID" value="KAE8922545.1"/>
    <property type="molecule type" value="Genomic_DNA"/>
</dbReference>
<evidence type="ECO:0000313" key="18">
    <source>
        <dbReference type="EMBL" id="KAE9273229.1"/>
    </source>
</evidence>
<dbReference type="EMBL" id="QXFX01003578">
    <property type="protein sequence ID" value="KAE9068181.1"/>
    <property type="molecule type" value="Genomic_DNA"/>
</dbReference>
<evidence type="ECO:0000313" key="7">
    <source>
        <dbReference type="EMBL" id="KAE9057245.1"/>
    </source>
</evidence>
<evidence type="ECO:0000313" key="3">
    <source>
        <dbReference type="EMBL" id="KAE8922545.1"/>
    </source>
</evidence>
<name>A0A6A3DNJ8_9STRA</name>
<evidence type="ECO:0000313" key="21">
    <source>
        <dbReference type="Proteomes" id="UP000433483"/>
    </source>
</evidence>
<dbReference type="EMBL" id="QXGB01003396">
    <property type="protein sequence ID" value="KAE9171016.1"/>
    <property type="molecule type" value="Genomic_DNA"/>
</dbReference>
<evidence type="ECO:0000313" key="16">
    <source>
        <dbReference type="EMBL" id="KAE9180077.1"/>
    </source>
</evidence>
<evidence type="ECO:0000313" key="12">
    <source>
        <dbReference type="EMBL" id="KAE9148871.1"/>
    </source>
</evidence>
<evidence type="ECO:0000256" key="1">
    <source>
        <dbReference type="SAM" id="MobiDB-lite"/>
    </source>
</evidence>
<dbReference type="Proteomes" id="UP000433483">
    <property type="component" value="Unassembled WGS sequence"/>
</dbReference>
<evidence type="ECO:0000313" key="5">
    <source>
        <dbReference type="EMBL" id="KAE9053017.1"/>
    </source>
</evidence>
<dbReference type="EMBL" id="QXGE01003807">
    <property type="protein sequence ID" value="KAE9273229.1"/>
    <property type="molecule type" value="Genomic_DNA"/>
</dbReference>
<dbReference type="Proteomes" id="UP000486351">
    <property type="component" value="Unassembled WGS sequence"/>
</dbReference>
<dbReference type="Proteomes" id="UP000440732">
    <property type="component" value="Unassembled WGS sequence"/>
</dbReference>
<dbReference type="EMBL" id="QXGE01013400">
    <property type="protein sequence ID" value="KAE9239870.1"/>
    <property type="molecule type" value="Genomic_DNA"/>
</dbReference>
<evidence type="ECO:0000313" key="9">
    <source>
        <dbReference type="EMBL" id="KAE9068181.1"/>
    </source>
</evidence>
<dbReference type="Proteomes" id="UP000441208">
    <property type="component" value="Unassembled WGS sequence"/>
</dbReference>
<dbReference type="Proteomes" id="UP000476176">
    <property type="component" value="Unassembled WGS sequence"/>
</dbReference>
<reference evidence="20 21" key="1">
    <citation type="submission" date="2018-08" db="EMBL/GenBank/DDBJ databases">
        <title>Genomic investigation of the strawberry pathogen Phytophthora fragariae indicates pathogenicity is determined by transcriptional variation in three key races.</title>
        <authorList>
            <person name="Adams T.M."/>
            <person name="Armitage A.D."/>
            <person name="Sobczyk M.K."/>
            <person name="Bates H.J."/>
            <person name="Dunwell J.M."/>
            <person name="Nellist C.F."/>
            <person name="Harrison R.J."/>
        </authorList>
    </citation>
    <scope>NUCLEOTIDE SEQUENCE [LARGE SCALE GENOMIC DNA]</scope>
    <source>
        <strain evidence="17 22">A4</strain>
        <strain evidence="16 23">BC-1</strain>
        <strain evidence="12 27">BC-23</strain>
        <strain evidence="14 21">NOV-27</strain>
        <strain evidence="5 24">NOV-5</strain>
        <strain evidence="7 25">NOV-71</strain>
        <strain evidence="19 28">NOV-77</strain>
        <strain evidence="3 20">NOV-9</strain>
        <strain evidence="9 29">ONT-3</strain>
        <strain evidence="4 26">SCRP245</strain>
    </source>
</reference>
<evidence type="ECO:0000313" key="8">
    <source>
        <dbReference type="EMBL" id="KAE9067381.1"/>
    </source>
</evidence>
<evidence type="ECO:0000313" key="22">
    <source>
        <dbReference type="Proteomes" id="UP000437068"/>
    </source>
</evidence>